<dbReference type="Pfam" id="PF18556">
    <property type="entry name" value="TetR_C_35"/>
    <property type="match status" value="1"/>
</dbReference>
<organism evidence="7 8">
    <name type="scientific">Williamsia marianensis</name>
    <dbReference type="NCBI Taxonomy" id="85044"/>
    <lineage>
        <taxon>Bacteria</taxon>
        <taxon>Bacillati</taxon>
        <taxon>Actinomycetota</taxon>
        <taxon>Actinomycetes</taxon>
        <taxon>Mycobacteriales</taxon>
        <taxon>Nocardiaceae</taxon>
        <taxon>Williamsia</taxon>
    </lineage>
</organism>
<dbReference type="PROSITE" id="PS50977">
    <property type="entry name" value="HTH_TETR_2"/>
    <property type="match status" value="1"/>
</dbReference>
<evidence type="ECO:0000256" key="5">
    <source>
        <dbReference type="SAM" id="MobiDB-lite"/>
    </source>
</evidence>
<feature type="DNA-binding region" description="H-T-H motif" evidence="4">
    <location>
        <begin position="92"/>
        <end position="111"/>
    </location>
</feature>
<keyword evidence="3" id="KW-0804">Transcription</keyword>
<dbReference type="Pfam" id="PF00440">
    <property type="entry name" value="TetR_N"/>
    <property type="match status" value="1"/>
</dbReference>
<evidence type="ECO:0000313" key="8">
    <source>
        <dbReference type="Proteomes" id="UP000274762"/>
    </source>
</evidence>
<dbReference type="InterPro" id="IPR009057">
    <property type="entry name" value="Homeodomain-like_sf"/>
</dbReference>
<dbReference type="PANTHER" id="PTHR30055">
    <property type="entry name" value="HTH-TYPE TRANSCRIPTIONAL REGULATOR RUTR"/>
    <property type="match status" value="1"/>
</dbReference>
<evidence type="ECO:0000313" key="7">
    <source>
        <dbReference type="EMBL" id="RKR94523.1"/>
    </source>
</evidence>
<accession>A0A495JZU7</accession>
<feature type="domain" description="HTH tetR-type" evidence="6">
    <location>
        <begin position="69"/>
        <end position="129"/>
    </location>
</feature>
<sequence length="262" mass="27718">MVPLRPGVAVRAGTRTRADGRTAADRYPDRMSEPPVEPASARHAPRGKASTDVGSVPAPQTPFAQASKKLLRDSLLDGMRDLLRTRDWSAVTMADVAAASGVSRQTVYNEFRSRQGLASAYALRLADELVDLVSAAILAHEGQAKVALAEGFSDFFATAADDPLIQSLLTGQAKPDLLRLITTDAGPLITQASARVVVLLQTSWVQADETAAVRIARAIVRMALSYVSMPPEADRDVADDLAEIFGPVVDAAAGGRVGSSTR</sequence>
<keyword evidence="1" id="KW-0805">Transcription regulation</keyword>
<protein>
    <submittedName>
        <fullName evidence="7">TetR family transcriptional regulator</fullName>
    </submittedName>
</protein>
<dbReference type="InterPro" id="IPR001647">
    <property type="entry name" value="HTH_TetR"/>
</dbReference>
<evidence type="ECO:0000256" key="4">
    <source>
        <dbReference type="PROSITE-ProRule" id="PRU00335"/>
    </source>
</evidence>
<evidence type="ECO:0000259" key="6">
    <source>
        <dbReference type="PROSITE" id="PS50977"/>
    </source>
</evidence>
<feature type="compositionally biased region" description="Basic and acidic residues" evidence="5">
    <location>
        <begin position="16"/>
        <end position="32"/>
    </location>
</feature>
<evidence type="ECO:0000256" key="2">
    <source>
        <dbReference type="ARBA" id="ARBA00023125"/>
    </source>
</evidence>
<dbReference type="EMBL" id="RBKV01000001">
    <property type="protein sequence ID" value="RKR94523.1"/>
    <property type="molecule type" value="Genomic_DNA"/>
</dbReference>
<reference evidence="7 8" key="1">
    <citation type="submission" date="2018-10" db="EMBL/GenBank/DDBJ databases">
        <title>Sequencing the genomes of 1000 actinobacteria strains.</title>
        <authorList>
            <person name="Klenk H.-P."/>
        </authorList>
    </citation>
    <scope>NUCLEOTIDE SEQUENCE [LARGE SCALE GENOMIC DNA]</scope>
    <source>
        <strain evidence="7 8">DSM 44343</strain>
    </source>
</reference>
<feature type="region of interest" description="Disordered" evidence="5">
    <location>
        <begin position="1"/>
        <end position="61"/>
    </location>
</feature>
<dbReference type="Gene3D" id="1.10.357.10">
    <property type="entry name" value="Tetracycline Repressor, domain 2"/>
    <property type="match status" value="1"/>
</dbReference>
<dbReference type="GO" id="GO:0003700">
    <property type="term" value="F:DNA-binding transcription factor activity"/>
    <property type="evidence" value="ECO:0007669"/>
    <property type="project" value="TreeGrafter"/>
</dbReference>
<dbReference type="GO" id="GO:0000976">
    <property type="term" value="F:transcription cis-regulatory region binding"/>
    <property type="evidence" value="ECO:0007669"/>
    <property type="project" value="TreeGrafter"/>
</dbReference>
<evidence type="ECO:0000256" key="1">
    <source>
        <dbReference type="ARBA" id="ARBA00023015"/>
    </source>
</evidence>
<dbReference type="AlphaFoldDB" id="A0A495JZU7"/>
<evidence type="ECO:0000256" key="3">
    <source>
        <dbReference type="ARBA" id="ARBA00023163"/>
    </source>
</evidence>
<keyword evidence="2 4" id="KW-0238">DNA-binding</keyword>
<proteinExistence type="predicted"/>
<dbReference type="InterPro" id="IPR050109">
    <property type="entry name" value="HTH-type_TetR-like_transc_reg"/>
</dbReference>
<name>A0A495JZU7_WILMA</name>
<gene>
    <name evidence="7" type="ORF">DFJ75_1319</name>
</gene>
<dbReference type="PANTHER" id="PTHR30055:SF234">
    <property type="entry name" value="HTH-TYPE TRANSCRIPTIONAL REGULATOR BETI"/>
    <property type="match status" value="1"/>
</dbReference>
<dbReference type="SUPFAM" id="SSF46689">
    <property type="entry name" value="Homeodomain-like"/>
    <property type="match status" value="1"/>
</dbReference>
<dbReference type="Proteomes" id="UP000274762">
    <property type="component" value="Unassembled WGS sequence"/>
</dbReference>
<comment type="caution">
    <text evidence="7">The sequence shown here is derived from an EMBL/GenBank/DDBJ whole genome shotgun (WGS) entry which is preliminary data.</text>
</comment>
<dbReference type="InterPro" id="IPR040611">
    <property type="entry name" value="AlkX_C"/>
</dbReference>